<dbReference type="SUPFAM" id="SSF56281">
    <property type="entry name" value="Metallo-hydrolase/oxidoreductase"/>
    <property type="match status" value="1"/>
</dbReference>
<keyword evidence="7" id="KW-0269">Exonuclease</keyword>
<gene>
    <name evidence="15" type="ORF">QQF64_035162</name>
</gene>
<feature type="domain" description="DNA repair metallo-beta-lactamase" evidence="14">
    <location>
        <begin position="239"/>
        <end position="343"/>
    </location>
</feature>
<dbReference type="PANTHER" id="PTHR23240">
    <property type="entry name" value="DNA CROSS-LINK REPAIR PROTEIN PSO2/SNM1-RELATED"/>
    <property type="match status" value="1"/>
</dbReference>
<keyword evidence="6" id="KW-0378">Hydrolase</keyword>
<dbReference type="Gene3D" id="3.60.15.10">
    <property type="entry name" value="Ribonuclease Z/Hydroxyacylglutathione hydrolase-like"/>
    <property type="match status" value="1"/>
</dbReference>
<organism evidence="15 16">
    <name type="scientific">Cirrhinus molitorella</name>
    <name type="common">mud carp</name>
    <dbReference type="NCBI Taxonomy" id="172907"/>
    <lineage>
        <taxon>Eukaryota</taxon>
        <taxon>Metazoa</taxon>
        <taxon>Chordata</taxon>
        <taxon>Craniata</taxon>
        <taxon>Vertebrata</taxon>
        <taxon>Euteleostomi</taxon>
        <taxon>Actinopterygii</taxon>
        <taxon>Neopterygii</taxon>
        <taxon>Teleostei</taxon>
        <taxon>Ostariophysi</taxon>
        <taxon>Cypriniformes</taxon>
        <taxon>Cyprinidae</taxon>
        <taxon>Labeoninae</taxon>
        <taxon>Labeonini</taxon>
        <taxon>Cirrhinus</taxon>
    </lineage>
</organism>
<keyword evidence="8" id="KW-0233">DNA recombination</keyword>
<keyword evidence="16" id="KW-1185">Reference proteome</keyword>
<feature type="region of interest" description="Disordered" evidence="13">
    <location>
        <begin position="448"/>
        <end position="644"/>
    </location>
</feature>
<sequence length="668" mass="75016">MSSFAGRMKEYPNISLDRFDRENLHARAYFLSHCHKDHMKGLKGPLLKRKLRFSLTVKLYCSFVTKELLLSNPKYAFWEDHIVPLELDSPTHISLIDEITGESEDVVVTLLPAGHCPGSVMFLFEGAQGTVLYTGDFRLAVGDAARMEYLHSGERVKDIQSVYIDTTFFDPKYHQIPSREACLAGIRKLVQDWIGQSPYHVVWLNCKAAYGYEYLFTNLGQEFSSQIHANSLDMFKKMPEILCHMTTNRATQIHACRHPRDEEFFRANRLPCGSTAPNGVPLNIISIKPSTIWFGERTRKTSVVVKMGSSSYRACFSFHSSYLEVKDFLSYICPVNIYPNVIPLGKTLEDVTELLKPLCRKYSGREEIVYKPLGALKRTRKRCKSEGSDSDDNLFDEVSTAPRRRKMTVTELTKIAVSEQADSPKKDTHDTDQTFSLIECCPVTHSSNYMDCTESNDDDDDDEEDDTEQPPIPHPSGVTLPPLPPPPEMPQSGSSQSKTAQPCWQKFFKVEPVLTDESELDNSQNSHNTQTLSTENTTSQSPELFQDEDEDDNSSVHLTSSQSTHISDAGTDSLSQMDTVIVQVDESKAVTTEQSNRGTNGEVAPDAIDGCNVKPKKEEAVENKSDSQVSSDFDLPPTPGSKVPQAEDLKELYRKLAAGEEVVIRQIF</sequence>
<dbReference type="Gene3D" id="3.40.50.12650">
    <property type="match status" value="1"/>
</dbReference>
<feature type="compositionally biased region" description="Basic and acidic residues" evidence="13">
    <location>
        <begin position="615"/>
        <end position="625"/>
    </location>
</feature>
<evidence type="ECO:0000313" key="16">
    <source>
        <dbReference type="Proteomes" id="UP001558613"/>
    </source>
</evidence>
<protein>
    <recommendedName>
        <fullName evidence="11">Protein artemis</fullName>
    </recommendedName>
    <alternativeName>
        <fullName evidence="12">DNA cross-link repair 1C protein</fullName>
    </alternativeName>
</protein>
<evidence type="ECO:0000256" key="7">
    <source>
        <dbReference type="ARBA" id="ARBA00022839"/>
    </source>
</evidence>
<comment type="caution">
    <text evidence="15">The sequence shown here is derived from an EMBL/GenBank/DDBJ whole genome shotgun (WGS) entry which is preliminary data.</text>
</comment>
<evidence type="ECO:0000256" key="8">
    <source>
        <dbReference type="ARBA" id="ARBA00023172"/>
    </source>
</evidence>
<dbReference type="InterPro" id="IPR011084">
    <property type="entry name" value="DRMBL"/>
</dbReference>
<keyword evidence="9" id="KW-0234">DNA repair</keyword>
<feature type="compositionally biased region" description="Polar residues" evidence="13">
    <location>
        <begin position="589"/>
        <end position="599"/>
    </location>
</feature>
<keyword evidence="5" id="KW-0227">DNA damage</keyword>
<dbReference type="Proteomes" id="UP001558613">
    <property type="component" value="Unassembled WGS sequence"/>
</dbReference>
<dbReference type="Pfam" id="PF07522">
    <property type="entry name" value="DRMBL"/>
    <property type="match status" value="1"/>
</dbReference>
<evidence type="ECO:0000256" key="1">
    <source>
        <dbReference type="ARBA" id="ARBA00004123"/>
    </source>
</evidence>
<comment type="subcellular location">
    <subcellularLocation>
        <location evidence="1">Nucleus</location>
    </subcellularLocation>
</comment>
<proteinExistence type="inferred from homology"/>
<dbReference type="CDD" id="cd16297">
    <property type="entry name" value="artemis-SNM1C-like_MBL-fold"/>
    <property type="match status" value="1"/>
</dbReference>
<feature type="compositionally biased region" description="Acidic residues" evidence="13">
    <location>
        <begin position="454"/>
        <end position="468"/>
    </location>
</feature>
<evidence type="ECO:0000256" key="13">
    <source>
        <dbReference type="SAM" id="MobiDB-lite"/>
    </source>
</evidence>
<comment type="similarity">
    <text evidence="2">Belongs to the DNA repair metallo-beta-lactamase (DRMBL) family.</text>
</comment>
<evidence type="ECO:0000256" key="5">
    <source>
        <dbReference type="ARBA" id="ARBA00022763"/>
    </source>
</evidence>
<evidence type="ECO:0000256" key="12">
    <source>
        <dbReference type="ARBA" id="ARBA00042677"/>
    </source>
</evidence>
<reference evidence="15 16" key="1">
    <citation type="submission" date="2023-09" db="EMBL/GenBank/DDBJ databases">
        <authorList>
            <person name="Wang M."/>
        </authorList>
    </citation>
    <scope>NUCLEOTIDE SEQUENCE [LARGE SCALE GENOMIC DNA]</scope>
    <source>
        <strain evidence="15">GT-2023</strain>
        <tissue evidence="15">Liver</tissue>
    </source>
</reference>
<keyword evidence="10" id="KW-0539">Nucleus</keyword>
<feature type="compositionally biased region" description="Polar residues" evidence="13">
    <location>
        <begin position="555"/>
        <end position="578"/>
    </location>
</feature>
<dbReference type="EMBL" id="JAYMGO010000004">
    <property type="protein sequence ID" value="KAL1275539.1"/>
    <property type="molecule type" value="Genomic_DNA"/>
</dbReference>
<evidence type="ECO:0000256" key="9">
    <source>
        <dbReference type="ARBA" id="ARBA00023204"/>
    </source>
</evidence>
<evidence type="ECO:0000256" key="3">
    <source>
        <dbReference type="ARBA" id="ARBA00022722"/>
    </source>
</evidence>
<evidence type="ECO:0000256" key="10">
    <source>
        <dbReference type="ARBA" id="ARBA00023242"/>
    </source>
</evidence>
<evidence type="ECO:0000313" key="15">
    <source>
        <dbReference type="EMBL" id="KAL1275539.1"/>
    </source>
</evidence>
<dbReference type="InterPro" id="IPR036866">
    <property type="entry name" value="RibonucZ/Hydroxyglut_hydro"/>
</dbReference>
<evidence type="ECO:0000256" key="11">
    <source>
        <dbReference type="ARBA" id="ARBA00039759"/>
    </source>
</evidence>
<dbReference type="PANTHER" id="PTHR23240:SF8">
    <property type="entry name" value="PROTEIN ARTEMIS"/>
    <property type="match status" value="1"/>
</dbReference>
<evidence type="ECO:0000256" key="6">
    <source>
        <dbReference type="ARBA" id="ARBA00022801"/>
    </source>
</evidence>
<keyword evidence="3" id="KW-0540">Nuclease</keyword>
<name>A0ABR3NF10_9TELE</name>
<feature type="compositionally biased region" description="Polar residues" evidence="13">
    <location>
        <begin position="521"/>
        <end position="543"/>
    </location>
</feature>
<accession>A0ABR3NF10</accession>
<evidence type="ECO:0000259" key="14">
    <source>
        <dbReference type="Pfam" id="PF07522"/>
    </source>
</evidence>
<evidence type="ECO:0000256" key="4">
    <source>
        <dbReference type="ARBA" id="ARBA00022759"/>
    </source>
</evidence>
<evidence type="ECO:0000256" key="2">
    <source>
        <dbReference type="ARBA" id="ARBA00010304"/>
    </source>
</evidence>
<keyword evidence="4" id="KW-0255">Endonuclease</keyword>